<dbReference type="PROSITE" id="PS51819">
    <property type="entry name" value="VOC"/>
    <property type="match status" value="1"/>
</dbReference>
<dbReference type="InterPro" id="IPR037523">
    <property type="entry name" value="VOC_core"/>
</dbReference>
<accession>A0ABS5CB82</accession>
<dbReference type="InterPro" id="IPR004360">
    <property type="entry name" value="Glyas_Fos-R_dOase_dom"/>
</dbReference>
<feature type="domain" description="VOC" evidence="1">
    <location>
        <begin position="6"/>
        <end position="121"/>
    </location>
</feature>
<dbReference type="InterPro" id="IPR029068">
    <property type="entry name" value="Glyas_Bleomycin-R_OHBP_Dase"/>
</dbReference>
<dbReference type="RefSeq" id="WP_210657096.1">
    <property type="nucleotide sequence ID" value="NZ_JAGKSP010000002.1"/>
</dbReference>
<dbReference type="SUPFAM" id="SSF54593">
    <property type="entry name" value="Glyoxalase/Bleomycin resistance protein/Dihydroxybiphenyl dioxygenase"/>
    <property type="match status" value="1"/>
</dbReference>
<dbReference type="Proteomes" id="UP000673394">
    <property type="component" value="Unassembled WGS sequence"/>
</dbReference>
<evidence type="ECO:0000313" key="2">
    <source>
        <dbReference type="EMBL" id="MBP3962705.1"/>
    </source>
</evidence>
<keyword evidence="3" id="KW-1185">Reference proteome</keyword>
<dbReference type="CDD" id="cd06587">
    <property type="entry name" value="VOC"/>
    <property type="match status" value="1"/>
</dbReference>
<evidence type="ECO:0000259" key="1">
    <source>
        <dbReference type="PROSITE" id="PS51819"/>
    </source>
</evidence>
<dbReference type="Gene3D" id="3.10.180.10">
    <property type="entry name" value="2,3-Dihydroxybiphenyl 1,2-Dioxygenase, domain 1"/>
    <property type="match status" value="1"/>
</dbReference>
<sequence>MPIQLKSTYLTVPVSNFSQSVEWYSEQLGFRVVKEDPFYIELVNESGIRILFQQNEHNLHSHFVYPDGALQSSYGFMVDDAEAAYHEFVERGIKVGQLFDYQGKSFSFYDPDGNFIEIWSPAQ</sequence>
<evidence type="ECO:0000313" key="3">
    <source>
        <dbReference type="Proteomes" id="UP000673394"/>
    </source>
</evidence>
<name>A0ABS5CB82_9BACL</name>
<reference evidence="2 3" key="1">
    <citation type="submission" date="2021-04" db="EMBL/GenBank/DDBJ databases">
        <title>Paenibacillus sp. DLE-14 whole genome sequence.</title>
        <authorList>
            <person name="Ham Y.J."/>
        </authorList>
    </citation>
    <scope>NUCLEOTIDE SEQUENCE [LARGE SCALE GENOMIC DNA]</scope>
    <source>
        <strain evidence="2 3">DLE-14</strain>
    </source>
</reference>
<dbReference type="Pfam" id="PF00903">
    <property type="entry name" value="Glyoxalase"/>
    <property type="match status" value="1"/>
</dbReference>
<comment type="caution">
    <text evidence="2">The sequence shown here is derived from an EMBL/GenBank/DDBJ whole genome shotgun (WGS) entry which is preliminary data.</text>
</comment>
<organism evidence="2 3">
    <name type="scientific">Paenibacillus lignilyticus</name>
    <dbReference type="NCBI Taxonomy" id="1172615"/>
    <lineage>
        <taxon>Bacteria</taxon>
        <taxon>Bacillati</taxon>
        <taxon>Bacillota</taxon>
        <taxon>Bacilli</taxon>
        <taxon>Bacillales</taxon>
        <taxon>Paenibacillaceae</taxon>
        <taxon>Paenibacillus</taxon>
    </lineage>
</organism>
<gene>
    <name evidence="2" type="ORF">I8J30_08310</name>
</gene>
<protein>
    <submittedName>
        <fullName evidence="2">VOC family protein</fullName>
    </submittedName>
</protein>
<dbReference type="EMBL" id="JAGKSP010000002">
    <property type="protein sequence ID" value="MBP3962705.1"/>
    <property type="molecule type" value="Genomic_DNA"/>
</dbReference>
<proteinExistence type="predicted"/>